<dbReference type="Gene3D" id="3.40.50.1110">
    <property type="entry name" value="SGNH hydrolase"/>
    <property type="match status" value="1"/>
</dbReference>
<accession>A0A1G7GIT7</accession>
<dbReference type="InterPro" id="IPR036514">
    <property type="entry name" value="SGNH_hydro_sf"/>
</dbReference>
<dbReference type="SUPFAM" id="SSF52266">
    <property type="entry name" value="SGNH hydrolase"/>
    <property type="match status" value="1"/>
</dbReference>
<dbReference type="InterPro" id="IPR013830">
    <property type="entry name" value="SGNH_hydro"/>
</dbReference>
<dbReference type="RefSeq" id="WP_083343936.1">
    <property type="nucleotide sequence ID" value="NZ_LT629690.1"/>
</dbReference>
<dbReference type="InterPro" id="IPR051532">
    <property type="entry name" value="Ester_Hydrolysis_Enzymes"/>
</dbReference>
<dbReference type="OrthoDB" id="2513075at2"/>
<organism evidence="3 4">
    <name type="scientific">Terriglobus roseus</name>
    <dbReference type="NCBI Taxonomy" id="392734"/>
    <lineage>
        <taxon>Bacteria</taxon>
        <taxon>Pseudomonadati</taxon>
        <taxon>Acidobacteriota</taxon>
        <taxon>Terriglobia</taxon>
        <taxon>Terriglobales</taxon>
        <taxon>Acidobacteriaceae</taxon>
        <taxon>Terriglobus</taxon>
    </lineage>
</organism>
<evidence type="ECO:0000313" key="3">
    <source>
        <dbReference type="EMBL" id="SDE87993.1"/>
    </source>
</evidence>
<evidence type="ECO:0000256" key="1">
    <source>
        <dbReference type="SAM" id="SignalP"/>
    </source>
</evidence>
<dbReference type="GO" id="GO:0004622">
    <property type="term" value="F:phosphatidylcholine lysophospholipase activity"/>
    <property type="evidence" value="ECO:0007669"/>
    <property type="project" value="TreeGrafter"/>
</dbReference>
<keyword evidence="1" id="KW-0732">Signal</keyword>
<proteinExistence type="predicted"/>
<dbReference type="Pfam" id="PF13472">
    <property type="entry name" value="Lipase_GDSL_2"/>
    <property type="match status" value="1"/>
</dbReference>
<dbReference type="EMBL" id="LT629690">
    <property type="protein sequence ID" value="SDE87993.1"/>
    <property type="molecule type" value="Genomic_DNA"/>
</dbReference>
<evidence type="ECO:0000313" key="4">
    <source>
        <dbReference type="Proteomes" id="UP000182427"/>
    </source>
</evidence>
<evidence type="ECO:0000259" key="2">
    <source>
        <dbReference type="Pfam" id="PF13472"/>
    </source>
</evidence>
<feature type="signal peptide" evidence="1">
    <location>
        <begin position="1"/>
        <end position="20"/>
    </location>
</feature>
<protein>
    <submittedName>
        <fullName evidence="3">Lysophospholipase L1</fullName>
    </submittedName>
</protein>
<sequence>MRAAALMMMFVVSIAGFAQTAPPANSAEADFSQSRRYHDANATAKARVVFLGDSIMDYWGSHNGKWFAYTGWINRGIGGQTTQQLLLRERHDVLDLHPQAVVLEGGSNDMRLGFSPEEIRDNVLSMGELAQANGLKVYVAQMTPVCDCVRVLTGLRTVEHIHHLNELLVAMAQKKHWDVLDFNSPLADAEGKMRAELTVDGVHPNDRGYELLAPVVERALAGYTK</sequence>
<dbReference type="PANTHER" id="PTHR30383">
    <property type="entry name" value="THIOESTERASE 1/PROTEASE 1/LYSOPHOSPHOLIPASE L1"/>
    <property type="match status" value="1"/>
</dbReference>
<feature type="chain" id="PRO_5009241146" evidence="1">
    <location>
        <begin position="21"/>
        <end position="225"/>
    </location>
</feature>
<name>A0A1G7GIT7_9BACT</name>
<reference evidence="3 4" key="1">
    <citation type="submission" date="2016-10" db="EMBL/GenBank/DDBJ databases">
        <authorList>
            <person name="de Groot N.N."/>
        </authorList>
    </citation>
    <scope>NUCLEOTIDE SEQUENCE [LARGE SCALE GENOMIC DNA]</scope>
    <source>
        <strain evidence="3 4">GAS232</strain>
    </source>
</reference>
<dbReference type="Proteomes" id="UP000182427">
    <property type="component" value="Chromosome I"/>
</dbReference>
<keyword evidence="4" id="KW-1185">Reference proteome</keyword>
<gene>
    <name evidence="3" type="ORF">SAMN05444167_0709</name>
</gene>
<dbReference type="AlphaFoldDB" id="A0A1G7GIT7"/>
<feature type="domain" description="SGNH hydrolase-type esterase" evidence="2">
    <location>
        <begin position="50"/>
        <end position="211"/>
    </location>
</feature>
<dbReference type="PANTHER" id="PTHR30383:SF5">
    <property type="entry name" value="SGNH HYDROLASE-TYPE ESTERASE DOMAIN-CONTAINING PROTEIN"/>
    <property type="match status" value="1"/>
</dbReference>